<proteinExistence type="predicted"/>
<reference evidence="2 3" key="1">
    <citation type="submission" date="2018-06" db="EMBL/GenBank/DDBJ databases">
        <title>Extensive metabolic versatility and redundancy in microbially diverse, dynamic hydrothermal sediments.</title>
        <authorList>
            <person name="Dombrowski N."/>
            <person name="Teske A."/>
            <person name="Baker B.J."/>
        </authorList>
    </citation>
    <scope>NUCLEOTIDE SEQUENCE [LARGE SCALE GENOMIC DNA]</scope>
    <source>
        <strain evidence="2">B20_G2</strain>
    </source>
</reference>
<keyword evidence="1" id="KW-0812">Transmembrane</keyword>
<evidence type="ECO:0000313" key="2">
    <source>
        <dbReference type="EMBL" id="RLE52577.1"/>
    </source>
</evidence>
<feature type="transmembrane region" description="Helical" evidence="1">
    <location>
        <begin position="12"/>
        <end position="29"/>
    </location>
</feature>
<gene>
    <name evidence="2" type="ORF">DRJ26_04560</name>
</gene>
<keyword evidence="1" id="KW-1133">Transmembrane helix</keyword>
<dbReference type="EMBL" id="QMRA01000110">
    <property type="protein sequence ID" value="RLE52577.1"/>
    <property type="molecule type" value="Genomic_DNA"/>
</dbReference>
<name>A0A497EZG5_9CREN</name>
<sequence>MGSFPWRSKTFWSGIGLILIGVGSILRRWQISWGDIQLILTGFGFIGLRDAIERWVSEE</sequence>
<keyword evidence="1" id="KW-0472">Membrane</keyword>
<comment type="caution">
    <text evidence="2">The sequence shown here is derived from an EMBL/GenBank/DDBJ whole genome shotgun (WGS) entry which is preliminary data.</text>
</comment>
<dbReference type="AlphaFoldDB" id="A0A497EZG5"/>
<protein>
    <submittedName>
        <fullName evidence="2">Uncharacterized protein</fullName>
    </submittedName>
</protein>
<evidence type="ECO:0000313" key="3">
    <source>
        <dbReference type="Proteomes" id="UP000269499"/>
    </source>
</evidence>
<evidence type="ECO:0000256" key="1">
    <source>
        <dbReference type="SAM" id="Phobius"/>
    </source>
</evidence>
<organism evidence="2 3">
    <name type="scientific">Thermoproteota archaeon</name>
    <dbReference type="NCBI Taxonomy" id="2056631"/>
    <lineage>
        <taxon>Archaea</taxon>
        <taxon>Thermoproteota</taxon>
    </lineage>
</organism>
<dbReference type="Proteomes" id="UP000269499">
    <property type="component" value="Unassembled WGS sequence"/>
</dbReference>
<accession>A0A497EZG5</accession>